<dbReference type="RefSeq" id="WP_307507745.1">
    <property type="nucleotide sequence ID" value="NZ_BAAACE010000012.1"/>
</dbReference>
<feature type="transmembrane region" description="Helical" evidence="5">
    <location>
        <begin position="154"/>
        <end position="178"/>
    </location>
</feature>
<evidence type="ECO:0000256" key="2">
    <source>
        <dbReference type="ARBA" id="ARBA00022692"/>
    </source>
</evidence>
<sequence>MNLKTLIIQPKEYFKDFKADEYENKKPIKLRYLFLALIAISALSLLVMNLMIPDYLEKIGSAGAAVDAETLEFVKTVSKVSMWVGGTVGILIWAWICVNVLYFVTKIFMGFVEKDEIKDKKYFKSLLYFRFTIFYIVSGTLTIISTIILRDMNLVQIASSINSILIKLWAAYFLYGILKYYLQTKKLHKILPTILYIITLIFAIKDIVEAML</sequence>
<evidence type="ECO:0000256" key="3">
    <source>
        <dbReference type="ARBA" id="ARBA00022989"/>
    </source>
</evidence>
<keyword evidence="4 5" id="KW-0472">Membrane</keyword>
<feature type="transmembrane region" description="Helical" evidence="5">
    <location>
        <begin position="126"/>
        <end position="148"/>
    </location>
</feature>
<keyword evidence="3 5" id="KW-1133">Transmembrane helix</keyword>
<organism evidence="7 8">
    <name type="scientific">Paraclostridium ghonii</name>
    <dbReference type="NCBI Taxonomy" id="29358"/>
    <lineage>
        <taxon>Bacteria</taxon>
        <taxon>Bacillati</taxon>
        <taxon>Bacillota</taxon>
        <taxon>Clostridia</taxon>
        <taxon>Peptostreptococcales</taxon>
        <taxon>Peptostreptococcaceae</taxon>
        <taxon>Paraclostridium</taxon>
    </lineage>
</organism>
<accession>A0ABU0N1R3</accession>
<reference evidence="7 8" key="1">
    <citation type="submission" date="2023-07" db="EMBL/GenBank/DDBJ databases">
        <title>Genomic Encyclopedia of Type Strains, Phase IV (KMG-IV): sequencing the most valuable type-strain genomes for metagenomic binning, comparative biology and taxonomic classification.</title>
        <authorList>
            <person name="Goeker M."/>
        </authorList>
    </citation>
    <scope>NUCLEOTIDE SEQUENCE [LARGE SCALE GENOMIC DNA]</scope>
    <source>
        <strain evidence="7 8">DSM 15049</strain>
    </source>
</reference>
<gene>
    <name evidence="7" type="ORF">QOZ92_002231</name>
</gene>
<proteinExistence type="predicted"/>
<evidence type="ECO:0000256" key="5">
    <source>
        <dbReference type="SAM" id="Phobius"/>
    </source>
</evidence>
<dbReference type="Proteomes" id="UP001232584">
    <property type="component" value="Unassembled WGS sequence"/>
</dbReference>
<name>A0ABU0N1R3_9FIRM</name>
<dbReference type="InterPro" id="IPR006977">
    <property type="entry name" value="Yip1_dom"/>
</dbReference>
<evidence type="ECO:0000259" key="6">
    <source>
        <dbReference type="Pfam" id="PF04893"/>
    </source>
</evidence>
<feature type="transmembrane region" description="Helical" evidence="5">
    <location>
        <begin position="80"/>
        <end position="105"/>
    </location>
</feature>
<dbReference type="EMBL" id="JAUSWG010000009">
    <property type="protein sequence ID" value="MDQ0557113.1"/>
    <property type="molecule type" value="Genomic_DNA"/>
</dbReference>
<keyword evidence="8" id="KW-1185">Reference proteome</keyword>
<evidence type="ECO:0000256" key="4">
    <source>
        <dbReference type="ARBA" id="ARBA00023136"/>
    </source>
</evidence>
<evidence type="ECO:0000313" key="7">
    <source>
        <dbReference type="EMBL" id="MDQ0557113.1"/>
    </source>
</evidence>
<comment type="caution">
    <text evidence="7">The sequence shown here is derived from an EMBL/GenBank/DDBJ whole genome shotgun (WGS) entry which is preliminary data.</text>
</comment>
<feature type="transmembrane region" description="Helical" evidence="5">
    <location>
        <begin position="190"/>
        <end position="208"/>
    </location>
</feature>
<protein>
    <recommendedName>
        <fullName evidence="6">Yip1 domain-containing protein</fullName>
    </recommendedName>
</protein>
<dbReference type="Pfam" id="PF04893">
    <property type="entry name" value="Yip1"/>
    <property type="match status" value="1"/>
</dbReference>
<keyword evidence="2 5" id="KW-0812">Transmembrane</keyword>
<comment type="subcellular location">
    <subcellularLocation>
        <location evidence="1">Membrane</location>
        <topology evidence="1">Multi-pass membrane protein</topology>
    </subcellularLocation>
</comment>
<feature type="domain" description="Yip1" evidence="6">
    <location>
        <begin position="5"/>
        <end position="202"/>
    </location>
</feature>
<evidence type="ECO:0000256" key="1">
    <source>
        <dbReference type="ARBA" id="ARBA00004141"/>
    </source>
</evidence>
<evidence type="ECO:0000313" key="8">
    <source>
        <dbReference type="Proteomes" id="UP001232584"/>
    </source>
</evidence>
<feature type="transmembrane region" description="Helical" evidence="5">
    <location>
        <begin position="32"/>
        <end position="52"/>
    </location>
</feature>